<evidence type="ECO:0000313" key="1">
    <source>
        <dbReference type="EMBL" id="TYI56448.1"/>
    </source>
</evidence>
<evidence type="ECO:0000313" key="2">
    <source>
        <dbReference type="Proteomes" id="UP000323597"/>
    </source>
</evidence>
<keyword evidence="2" id="KW-1185">Reference proteome</keyword>
<protein>
    <submittedName>
        <fullName evidence="1">Uncharacterized protein</fullName>
    </submittedName>
</protein>
<dbReference type="Proteomes" id="UP000323597">
    <property type="component" value="Chromosome D11"/>
</dbReference>
<gene>
    <name evidence="1" type="ORF">E1A91_D11G211100v1</name>
</gene>
<proteinExistence type="predicted"/>
<accession>A0A5D2SWZ9</accession>
<reference evidence="1 2" key="1">
    <citation type="submission" date="2019-07" db="EMBL/GenBank/DDBJ databases">
        <title>WGS assembly of Gossypium mustelinum.</title>
        <authorList>
            <person name="Chen Z.J."/>
            <person name="Sreedasyam A."/>
            <person name="Ando A."/>
            <person name="Song Q."/>
            <person name="De L."/>
            <person name="Hulse-Kemp A."/>
            <person name="Ding M."/>
            <person name="Ye W."/>
            <person name="Kirkbride R."/>
            <person name="Jenkins J."/>
            <person name="Plott C."/>
            <person name="Lovell J."/>
            <person name="Lin Y.-M."/>
            <person name="Vaughn R."/>
            <person name="Liu B."/>
            <person name="Li W."/>
            <person name="Simpson S."/>
            <person name="Scheffler B."/>
            <person name="Saski C."/>
            <person name="Grover C."/>
            <person name="Hu G."/>
            <person name="Conover J."/>
            <person name="Carlson J."/>
            <person name="Shu S."/>
            <person name="Boston L."/>
            <person name="Williams M."/>
            <person name="Peterson D."/>
            <person name="Mcgee K."/>
            <person name="Jones D."/>
            <person name="Wendel J."/>
            <person name="Stelly D."/>
            <person name="Grimwood J."/>
            <person name="Schmutz J."/>
        </authorList>
    </citation>
    <scope>NUCLEOTIDE SEQUENCE [LARGE SCALE GENOMIC DNA]</scope>
    <source>
        <strain evidence="1">1408120.09</strain>
    </source>
</reference>
<sequence>MHRRICPSISSFLMTVKVSPSTHTYLKPNSLANETALRHALASAMVEFGMFSYRYVHEATTRPSLFHAKTLEHKVCNCWSNEASNFTLTVSPLEAPKQFVEEYL</sequence>
<organism evidence="1 2">
    <name type="scientific">Gossypium mustelinum</name>
    <name type="common">Cotton</name>
    <name type="synonym">Gossypium caicoense</name>
    <dbReference type="NCBI Taxonomy" id="34275"/>
    <lineage>
        <taxon>Eukaryota</taxon>
        <taxon>Viridiplantae</taxon>
        <taxon>Streptophyta</taxon>
        <taxon>Embryophyta</taxon>
        <taxon>Tracheophyta</taxon>
        <taxon>Spermatophyta</taxon>
        <taxon>Magnoliopsida</taxon>
        <taxon>eudicotyledons</taxon>
        <taxon>Gunneridae</taxon>
        <taxon>Pentapetalae</taxon>
        <taxon>rosids</taxon>
        <taxon>malvids</taxon>
        <taxon>Malvales</taxon>
        <taxon>Malvaceae</taxon>
        <taxon>Malvoideae</taxon>
        <taxon>Gossypium</taxon>
    </lineage>
</organism>
<name>A0A5D2SWZ9_GOSMU</name>
<dbReference type="EMBL" id="CM017659">
    <property type="protein sequence ID" value="TYI56448.1"/>
    <property type="molecule type" value="Genomic_DNA"/>
</dbReference>
<dbReference type="AlphaFoldDB" id="A0A5D2SWZ9"/>